<sequence>MLNYLVAYSSFLLKLSAILFFLLIPFYLTYTRNLRSSIKEEIGIYPSIKSAILWERVREDRKFNKQAKKAYLVGWLMRVFFFILWLVAITQIIKNDIQ</sequence>
<accession>A0A220S2L7</accession>
<evidence type="ECO:0000313" key="2">
    <source>
        <dbReference type="Proteomes" id="UP000198238"/>
    </source>
</evidence>
<dbReference type="EMBL" id="CP022278">
    <property type="protein sequence ID" value="ASK27731.1"/>
    <property type="molecule type" value="Genomic_DNA"/>
</dbReference>
<evidence type="ECO:0000313" key="1">
    <source>
        <dbReference type="EMBL" id="ASK27731.1"/>
    </source>
</evidence>
<dbReference type="Proteomes" id="UP000198238">
    <property type="component" value="Chromosome"/>
</dbReference>
<protein>
    <submittedName>
        <fullName evidence="1">Uncharacterized protein</fullName>
    </submittedName>
</protein>
<name>A0A220S2L7_9NEIS</name>
<proteinExistence type="predicted"/>
<dbReference type="RefSeq" id="WP_089036426.1">
    <property type="nucleotide sequence ID" value="NZ_CP022278.1"/>
</dbReference>
<dbReference type="KEGG" id="nei:BG910_08260"/>
<keyword evidence="2" id="KW-1185">Reference proteome</keyword>
<reference evidence="1 2" key="1">
    <citation type="submission" date="2017-06" db="EMBL/GenBank/DDBJ databases">
        <title>Neisseria chenwenguii sp. nov., isolated from the intestinal contents of Tibetan Plateau Pika in Yushu, Qinghai Province, China.</title>
        <authorList>
            <person name="Zhang G."/>
        </authorList>
    </citation>
    <scope>NUCLEOTIDE SEQUENCE [LARGE SCALE GENOMIC DNA]</scope>
    <source>
        <strain evidence="1 2">10023</strain>
    </source>
</reference>
<dbReference type="AlphaFoldDB" id="A0A220S2L7"/>
<gene>
    <name evidence="1" type="ORF">BG910_08260</name>
</gene>
<organism evidence="1 2">
    <name type="scientific">Neisseria chenwenguii</name>
    <dbReference type="NCBI Taxonomy" id="1853278"/>
    <lineage>
        <taxon>Bacteria</taxon>
        <taxon>Pseudomonadati</taxon>
        <taxon>Pseudomonadota</taxon>
        <taxon>Betaproteobacteria</taxon>
        <taxon>Neisseriales</taxon>
        <taxon>Neisseriaceae</taxon>
        <taxon>Neisseria</taxon>
    </lineage>
</organism>